<accession>A0A6V8MZE6</accession>
<dbReference type="EMBL" id="CP096574">
    <property type="protein sequence ID" value="UPU35014.1"/>
    <property type="molecule type" value="Genomic_DNA"/>
</dbReference>
<proteinExistence type="predicted"/>
<evidence type="ECO:0000313" key="2">
    <source>
        <dbReference type="EMBL" id="GFO64529.1"/>
    </source>
</evidence>
<evidence type="ECO:0000313" key="3">
    <source>
        <dbReference type="EMBL" id="UPU35014.1"/>
    </source>
</evidence>
<feature type="region of interest" description="Disordered" evidence="1">
    <location>
        <begin position="1"/>
        <end position="36"/>
    </location>
</feature>
<dbReference type="RefSeq" id="WP_183347707.1">
    <property type="nucleotide sequence ID" value="NZ_BLXY01000004.1"/>
</dbReference>
<name>A0A6V8MZE6_9BACT</name>
<reference evidence="4" key="1">
    <citation type="submission" date="2020-06" db="EMBL/GenBank/DDBJ databases">
        <title>Draft genomic sequecing of Geomonas sp. Red736.</title>
        <authorList>
            <person name="Itoh H."/>
            <person name="Xu Z.X."/>
            <person name="Ushijima N."/>
            <person name="Masuda Y."/>
            <person name="Shiratori Y."/>
            <person name="Senoo K."/>
        </authorList>
    </citation>
    <scope>NUCLEOTIDE SEQUENCE [LARGE SCALE GENOMIC DNA]</scope>
    <source>
        <strain evidence="4">Red736</strain>
    </source>
</reference>
<evidence type="ECO:0000313" key="4">
    <source>
        <dbReference type="Proteomes" id="UP000568888"/>
    </source>
</evidence>
<reference evidence="3" key="3">
    <citation type="submission" date="2022-04" db="EMBL/GenBank/DDBJ databases">
        <authorList>
            <person name="Liu G."/>
        </authorList>
    </citation>
    <scope>NUCLEOTIDE SEQUENCE</scope>
    <source>
        <strain evidence="3">RG22</strain>
    </source>
</reference>
<dbReference type="Proteomes" id="UP000568888">
    <property type="component" value="Unassembled WGS sequence"/>
</dbReference>
<protein>
    <submittedName>
        <fullName evidence="2">Uncharacterized protein</fullName>
    </submittedName>
</protein>
<dbReference type="AlphaFoldDB" id="A0A6V8MZE6"/>
<gene>
    <name evidence="2" type="ORF">GMPD_24480</name>
    <name evidence="3" type="ORF">M1B72_16375</name>
</gene>
<evidence type="ECO:0000256" key="1">
    <source>
        <dbReference type="SAM" id="MobiDB-lite"/>
    </source>
</evidence>
<reference evidence="2" key="2">
    <citation type="journal article" date="2021" name="Int. J. Syst. Evol. Microbiol.">
        <title>Geomonas silvestris sp. nov., Geomonas paludis sp. nov. and Geomonas limicola sp. nov., isolated from terrestrial environments, and emended description of the genus Geomonas.</title>
        <authorList>
            <person name="Itoh H."/>
            <person name="Xu Z."/>
            <person name="Masuda Y."/>
            <person name="Ushijima N."/>
            <person name="Hayakawa C."/>
            <person name="Shiratori Y."/>
            <person name="Senoo K."/>
        </authorList>
    </citation>
    <scope>NUCLEOTIDE SEQUENCE</scope>
    <source>
        <strain evidence="2">Red736</strain>
    </source>
</reference>
<keyword evidence="5" id="KW-1185">Reference proteome</keyword>
<dbReference type="EMBL" id="BLXY01000004">
    <property type="protein sequence ID" value="GFO64529.1"/>
    <property type="molecule type" value="Genomic_DNA"/>
</dbReference>
<dbReference type="Proteomes" id="UP000831485">
    <property type="component" value="Chromosome"/>
</dbReference>
<evidence type="ECO:0000313" key="5">
    <source>
        <dbReference type="Proteomes" id="UP000831485"/>
    </source>
</evidence>
<sequence length="60" mass="7133">MFLMLKPSPDRRENRHPKQQPLLDRNTNHVARHDLRMPLPPRQVRLCMGEGLFCQEAPLF</sequence>
<organism evidence="2 4">
    <name type="scientific">Geomonas paludis</name>
    <dbReference type="NCBI Taxonomy" id="2740185"/>
    <lineage>
        <taxon>Bacteria</taxon>
        <taxon>Pseudomonadati</taxon>
        <taxon>Thermodesulfobacteriota</taxon>
        <taxon>Desulfuromonadia</taxon>
        <taxon>Geobacterales</taxon>
        <taxon>Geobacteraceae</taxon>
        <taxon>Geomonas</taxon>
    </lineage>
</organism>